<gene>
    <name evidence="8" type="ORF">EDD66_108110</name>
</gene>
<evidence type="ECO:0000256" key="2">
    <source>
        <dbReference type="ARBA" id="ARBA00022448"/>
    </source>
</evidence>
<evidence type="ECO:0000259" key="7">
    <source>
        <dbReference type="PROSITE" id="PS51093"/>
    </source>
</evidence>
<evidence type="ECO:0000256" key="1">
    <source>
        <dbReference type="ARBA" id="ARBA00004496"/>
    </source>
</evidence>
<dbReference type="Proteomes" id="UP000273083">
    <property type="component" value="Unassembled WGS sequence"/>
</dbReference>
<keyword evidence="6" id="KW-0418">Kinase</keyword>
<evidence type="ECO:0000256" key="5">
    <source>
        <dbReference type="ARBA" id="ARBA00022683"/>
    </source>
</evidence>
<dbReference type="GO" id="GO:0005737">
    <property type="term" value="C:cytoplasm"/>
    <property type="evidence" value="ECO:0007669"/>
    <property type="project" value="UniProtKB-SubCell"/>
</dbReference>
<keyword evidence="5" id="KW-0598">Phosphotransferase system</keyword>
<accession>A0A3N1XJY2</accession>
<dbReference type="GO" id="GO:0016301">
    <property type="term" value="F:kinase activity"/>
    <property type="evidence" value="ECO:0007669"/>
    <property type="project" value="UniProtKB-KW"/>
</dbReference>
<reference evidence="8 9" key="1">
    <citation type="submission" date="2018-11" db="EMBL/GenBank/DDBJ databases">
        <title>Genomic Encyclopedia of Type Strains, Phase IV (KMG-IV): sequencing the most valuable type-strain genomes for metagenomic binning, comparative biology and taxonomic classification.</title>
        <authorList>
            <person name="Goeker M."/>
        </authorList>
    </citation>
    <scope>NUCLEOTIDE SEQUENCE [LARGE SCALE GENOMIC DNA]</scope>
    <source>
        <strain evidence="8 9">DSM 26537</strain>
    </source>
</reference>
<dbReference type="InterPro" id="IPR050890">
    <property type="entry name" value="PTS_EIIA_component"/>
</dbReference>
<evidence type="ECO:0000313" key="9">
    <source>
        <dbReference type="Proteomes" id="UP000273083"/>
    </source>
</evidence>
<dbReference type="Pfam" id="PF00358">
    <property type="entry name" value="PTS_EIIA_1"/>
    <property type="match status" value="1"/>
</dbReference>
<keyword evidence="9" id="KW-1185">Reference proteome</keyword>
<dbReference type="NCBIfam" id="TIGR00830">
    <property type="entry name" value="PTBA"/>
    <property type="match status" value="1"/>
</dbReference>
<dbReference type="InterPro" id="IPR001127">
    <property type="entry name" value="PTS_EIIA_1_perm"/>
</dbReference>
<dbReference type="PROSITE" id="PS51093">
    <property type="entry name" value="PTS_EIIA_TYPE_1"/>
    <property type="match status" value="1"/>
</dbReference>
<sequence>MFNKLKEAFGLGSKKNVILAPVEGEVCPLSEVSDPTFATGILGKGVAIRPNRGRVVAPANGVVTIMFDTKHAVTITTDTGAEILIHIGLDTVNLKGEHFKSYVKADDRVKAGDLLVEFDIPKIKEAGYEVITPVVICNSDNFPELQTITGKAVKELDEIINI</sequence>
<dbReference type="InterPro" id="IPR011055">
    <property type="entry name" value="Dup_hybrid_motif"/>
</dbReference>
<organism evidence="8 9">
    <name type="scientific">Mobilisporobacter senegalensis</name>
    <dbReference type="NCBI Taxonomy" id="1329262"/>
    <lineage>
        <taxon>Bacteria</taxon>
        <taxon>Bacillati</taxon>
        <taxon>Bacillota</taxon>
        <taxon>Clostridia</taxon>
        <taxon>Lachnospirales</taxon>
        <taxon>Lachnospiraceae</taxon>
        <taxon>Mobilisporobacter</taxon>
    </lineage>
</organism>
<dbReference type="OrthoDB" id="92465at2"/>
<dbReference type="PANTHER" id="PTHR45008">
    <property type="entry name" value="PTS SYSTEM GLUCOSE-SPECIFIC EIIA COMPONENT"/>
    <property type="match status" value="1"/>
</dbReference>
<evidence type="ECO:0000256" key="6">
    <source>
        <dbReference type="ARBA" id="ARBA00022777"/>
    </source>
</evidence>
<keyword evidence="2" id="KW-0813">Transport</keyword>
<dbReference type="RefSeq" id="WP_123610099.1">
    <property type="nucleotide sequence ID" value="NZ_RJVG01000008.1"/>
</dbReference>
<dbReference type="PANTHER" id="PTHR45008:SF1">
    <property type="entry name" value="PTS SYSTEM GLUCOSE-SPECIFIC EIIA COMPONENT"/>
    <property type="match status" value="1"/>
</dbReference>
<name>A0A3N1XJY2_9FIRM</name>
<dbReference type="AlphaFoldDB" id="A0A3N1XJY2"/>
<dbReference type="SUPFAM" id="SSF51261">
    <property type="entry name" value="Duplicated hybrid motif"/>
    <property type="match status" value="1"/>
</dbReference>
<comment type="caution">
    <text evidence="8">The sequence shown here is derived from an EMBL/GenBank/DDBJ whole genome shotgun (WGS) entry which is preliminary data.</text>
</comment>
<dbReference type="FunFam" id="2.70.70.10:FF:000001">
    <property type="entry name" value="PTS system glucose-specific IIA component"/>
    <property type="match status" value="1"/>
</dbReference>
<feature type="domain" description="PTS EIIA type-1" evidence="7">
    <location>
        <begin position="34"/>
        <end position="138"/>
    </location>
</feature>
<dbReference type="GO" id="GO:0009401">
    <property type="term" value="P:phosphoenolpyruvate-dependent sugar phosphotransferase system"/>
    <property type="evidence" value="ECO:0007669"/>
    <property type="project" value="UniProtKB-KW"/>
</dbReference>
<keyword evidence="3" id="KW-0762">Sugar transport</keyword>
<keyword evidence="4" id="KW-0808">Transferase</keyword>
<comment type="subcellular location">
    <subcellularLocation>
        <location evidence="1">Cytoplasm</location>
    </subcellularLocation>
</comment>
<protein>
    <submittedName>
        <fullName evidence="8">PTS system IIA component (Glc family)</fullName>
    </submittedName>
</protein>
<dbReference type="PROSITE" id="PS00371">
    <property type="entry name" value="PTS_EIIA_TYPE_1_HIS"/>
    <property type="match status" value="1"/>
</dbReference>
<proteinExistence type="predicted"/>
<evidence type="ECO:0000256" key="3">
    <source>
        <dbReference type="ARBA" id="ARBA00022597"/>
    </source>
</evidence>
<dbReference type="Gene3D" id="2.70.70.10">
    <property type="entry name" value="Glucose Permease (Domain IIA)"/>
    <property type="match status" value="1"/>
</dbReference>
<dbReference type="EMBL" id="RJVG01000008">
    <property type="protein sequence ID" value="ROR26388.1"/>
    <property type="molecule type" value="Genomic_DNA"/>
</dbReference>
<evidence type="ECO:0000313" key="8">
    <source>
        <dbReference type="EMBL" id="ROR26388.1"/>
    </source>
</evidence>
<evidence type="ECO:0000256" key="4">
    <source>
        <dbReference type="ARBA" id="ARBA00022679"/>
    </source>
</evidence>